<dbReference type="InterPro" id="IPR000515">
    <property type="entry name" value="MetI-like"/>
</dbReference>
<dbReference type="GO" id="GO:0005886">
    <property type="term" value="C:plasma membrane"/>
    <property type="evidence" value="ECO:0007669"/>
    <property type="project" value="UniProtKB-SubCell"/>
</dbReference>
<feature type="transmembrane region" description="Helical" evidence="7">
    <location>
        <begin position="280"/>
        <end position="305"/>
    </location>
</feature>
<dbReference type="EMBL" id="NMVO01000013">
    <property type="protein sequence ID" value="OYO13654.1"/>
    <property type="molecule type" value="Genomic_DNA"/>
</dbReference>
<keyword evidence="4 7" id="KW-0812">Transmembrane</keyword>
<feature type="transmembrane region" description="Helical" evidence="7">
    <location>
        <begin position="130"/>
        <end position="155"/>
    </location>
</feature>
<feature type="transmembrane region" description="Helical" evidence="7">
    <location>
        <begin position="99"/>
        <end position="123"/>
    </location>
</feature>
<organism evidence="9 10">
    <name type="scientific">Enemella evansiae</name>
    <dbReference type="NCBI Taxonomy" id="2016499"/>
    <lineage>
        <taxon>Bacteria</taxon>
        <taxon>Bacillati</taxon>
        <taxon>Actinomycetota</taxon>
        <taxon>Actinomycetes</taxon>
        <taxon>Propionibacteriales</taxon>
        <taxon>Propionibacteriaceae</taxon>
        <taxon>Enemella</taxon>
    </lineage>
</organism>
<sequence>MATYILRRLLQMIPVLLGSTFLIFMLVYALPGEPWEGRCGERPCDAAYIEKFKADYNLDKPLLVQYALFLGRLLRGDLGINFYNKPVSQELIERLPTTFTLAIMAIILEIVIGITLGVIAGITKGKLPDVLITILTLLLISMPVFVIGGLYQMIFGIKLQWFPVTAQNGPITPELIYSLVLPAMVLASLQIAYITRLTRTSLVENLRADYVRTAKAKGLSRNRTVGVHTLRNSLVPVITQIGIDLGALMGGAIVTERIFNVNGIGFFIFRSITQQDGVSVVGAVTVLVLVYLLANLIVDVLYGFLDPRISHG</sequence>
<dbReference type="PANTHER" id="PTHR43163:SF7">
    <property type="entry name" value="DIPEPTIDE-TRANSPORT INTEGRAL MEMBRANE PROTEIN ABC TRANSPORTER DPPB-RELATED"/>
    <property type="match status" value="1"/>
</dbReference>
<dbReference type="SUPFAM" id="SSF161098">
    <property type="entry name" value="MetI-like"/>
    <property type="match status" value="1"/>
</dbReference>
<dbReference type="GO" id="GO:0055085">
    <property type="term" value="P:transmembrane transport"/>
    <property type="evidence" value="ECO:0007669"/>
    <property type="project" value="InterPro"/>
</dbReference>
<comment type="subcellular location">
    <subcellularLocation>
        <location evidence="1 7">Cell membrane</location>
        <topology evidence="1 7">Multi-pass membrane protein</topology>
    </subcellularLocation>
</comment>
<dbReference type="RefSeq" id="WP_094403330.1">
    <property type="nucleotide sequence ID" value="NZ_NMVL01000025.1"/>
</dbReference>
<evidence type="ECO:0000256" key="7">
    <source>
        <dbReference type="RuleBase" id="RU363032"/>
    </source>
</evidence>
<dbReference type="Proteomes" id="UP000215896">
    <property type="component" value="Unassembled WGS sequence"/>
</dbReference>
<evidence type="ECO:0000313" key="10">
    <source>
        <dbReference type="Proteomes" id="UP000215896"/>
    </source>
</evidence>
<dbReference type="Gene3D" id="1.10.3720.10">
    <property type="entry name" value="MetI-like"/>
    <property type="match status" value="1"/>
</dbReference>
<dbReference type="Pfam" id="PF19300">
    <property type="entry name" value="BPD_transp_1_N"/>
    <property type="match status" value="1"/>
</dbReference>
<feature type="transmembrane region" description="Helical" evidence="7">
    <location>
        <begin position="12"/>
        <end position="30"/>
    </location>
</feature>
<dbReference type="PROSITE" id="PS50928">
    <property type="entry name" value="ABC_TM1"/>
    <property type="match status" value="1"/>
</dbReference>
<dbReference type="InterPro" id="IPR045621">
    <property type="entry name" value="BPD_transp_1_N"/>
</dbReference>
<accession>A0A255GKZ3</accession>
<keyword evidence="6 7" id="KW-0472">Membrane</keyword>
<keyword evidence="3" id="KW-1003">Cell membrane</keyword>
<proteinExistence type="inferred from homology"/>
<keyword evidence="5 7" id="KW-1133">Transmembrane helix</keyword>
<evidence type="ECO:0000256" key="6">
    <source>
        <dbReference type="ARBA" id="ARBA00023136"/>
    </source>
</evidence>
<evidence type="ECO:0000313" key="9">
    <source>
        <dbReference type="EMBL" id="OYO13654.1"/>
    </source>
</evidence>
<dbReference type="InterPro" id="IPR035906">
    <property type="entry name" value="MetI-like_sf"/>
</dbReference>
<dbReference type="Pfam" id="PF00528">
    <property type="entry name" value="BPD_transp_1"/>
    <property type="match status" value="1"/>
</dbReference>
<evidence type="ECO:0000256" key="4">
    <source>
        <dbReference type="ARBA" id="ARBA00022692"/>
    </source>
</evidence>
<comment type="similarity">
    <text evidence="7">Belongs to the binding-protein-dependent transport system permease family.</text>
</comment>
<feature type="domain" description="ABC transmembrane type-1" evidence="8">
    <location>
        <begin position="95"/>
        <end position="302"/>
    </location>
</feature>
<evidence type="ECO:0000256" key="1">
    <source>
        <dbReference type="ARBA" id="ARBA00004651"/>
    </source>
</evidence>
<evidence type="ECO:0000256" key="3">
    <source>
        <dbReference type="ARBA" id="ARBA00022475"/>
    </source>
</evidence>
<comment type="caution">
    <text evidence="9">The sequence shown here is derived from an EMBL/GenBank/DDBJ whole genome shotgun (WGS) entry which is preliminary data.</text>
</comment>
<reference evidence="9 10" key="1">
    <citation type="submission" date="2017-07" db="EMBL/GenBank/DDBJ databases">
        <title>Draft whole genome sequences of clinical Proprionibacteriaceae strains.</title>
        <authorList>
            <person name="Bernier A.-M."/>
            <person name="Bernard K."/>
            <person name="Domingo M.-C."/>
        </authorList>
    </citation>
    <scope>NUCLEOTIDE SEQUENCE [LARGE SCALE GENOMIC DNA]</scope>
    <source>
        <strain evidence="9 10">NML 030167</strain>
    </source>
</reference>
<feature type="transmembrane region" description="Helical" evidence="7">
    <location>
        <begin position="175"/>
        <end position="194"/>
    </location>
</feature>
<gene>
    <name evidence="9" type="ORF">CGZ94_11910</name>
</gene>
<protein>
    <submittedName>
        <fullName evidence="9">ABC transporter permease</fullName>
    </submittedName>
</protein>
<dbReference type="OrthoDB" id="147688at2"/>
<keyword evidence="2 7" id="KW-0813">Transport</keyword>
<dbReference type="CDD" id="cd06261">
    <property type="entry name" value="TM_PBP2"/>
    <property type="match status" value="1"/>
</dbReference>
<name>A0A255GKZ3_9ACTN</name>
<dbReference type="AlphaFoldDB" id="A0A255GKZ3"/>
<keyword evidence="10" id="KW-1185">Reference proteome</keyword>
<evidence type="ECO:0000256" key="2">
    <source>
        <dbReference type="ARBA" id="ARBA00022448"/>
    </source>
</evidence>
<evidence type="ECO:0000259" key="8">
    <source>
        <dbReference type="PROSITE" id="PS50928"/>
    </source>
</evidence>
<dbReference type="PANTHER" id="PTHR43163">
    <property type="entry name" value="DIPEPTIDE TRANSPORT SYSTEM PERMEASE PROTEIN DPPB-RELATED"/>
    <property type="match status" value="1"/>
</dbReference>
<evidence type="ECO:0000256" key="5">
    <source>
        <dbReference type="ARBA" id="ARBA00022989"/>
    </source>
</evidence>